<dbReference type="AlphaFoldDB" id="A0A1S4C8P7"/>
<dbReference type="PANTHER" id="PTHR46238:SF10">
    <property type="entry name" value="SWI_SNF COMPLEX SUBUNIT SWI3C"/>
    <property type="match status" value="1"/>
</dbReference>
<organism evidence="1">
    <name type="scientific">Nicotiana tabacum</name>
    <name type="common">Common tobacco</name>
    <dbReference type="NCBI Taxonomy" id="4097"/>
    <lineage>
        <taxon>Eukaryota</taxon>
        <taxon>Viridiplantae</taxon>
        <taxon>Streptophyta</taxon>
        <taxon>Embryophyta</taxon>
        <taxon>Tracheophyta</taxon>
        <taxon>Spermatophyta</taxon>
        <taxon>Magnoliopsida</taxon>
        <taxon>eudicotyledons</taxon>
        <taxon>Gunneridae</taxon>
        <taxon>Pentapetalae</taxon>
        <taxon>asterids</taxon>
        <taxon>lamiids</taxon>
        <taxon>Solanales</taxon>
        <taxon>Solanaceae</taxon>
        <taxon>Nicotianoideae</taxon>
        <taxon>Nicotianeae</taxon>
        <taxon>Nicotiana</taxon>
    </lineage>
</organism>
<sequence length="112" mass="12920">MRHAAELTIDGRFGDTLESKDFKLSRTKTEYMECKFNVASHEADVEMRIDTQVIPWLRSFKYLGSIIQGNRKIDDDVTHHNEAGWMKWNLASGVLCDKNVSLRLKDVLQSDC</sequence>
<dbReference type="PANTHER" id="PTHR46238">
    <property type="entry name" value="REVERSE TRANSCRIPTASE DOMAIN-CONTAINING PROTEIN"/>
    <property type="match status" value="1"/>
</dbReference>
<protein>
    <submittedName>
        <fullName evidence="1">Uncharacterized protein</fullName>
    </submittedName>
</protein>
<dbReference type="PaxDb" id="4097-A0A1S4C8P7"/>
<dbReference type="KEGG" id="nta:107816161"/>
<accession>A0A1S4C8P7</accession>
<name>A0A1S4C8P7_TOBAC</name>
<dbReference type="RefSeq" id="XP_016497334.1">
    <property type="nucleotide sequence ID" value="XM_016641848.1"/>
</dbReference>
<evidence type="ECO:0000313" key="1">
    <source>
        <dbReference type="RefSeq" id="XP_016497334.1"/>
    </source>
</evidence>
<proteinExistence type="predicted"/>
<reference evidence="1" key="1">
    <citation type="submission" date="2025-08" db="UniProtKB">
        <authorList>
            <consortium name="RefSeq"/>
        </authorList>
    </citation>
    <scope>IDENTIFICATION</scope>
</reference>
<dbReference type="OrthoDB" id="1226769at2759"/>
<gene>
    <name evidence="1" type="primary">LOC107816161</name>
</gene>